<dbReference type="EMBL" id="JARJLM010000464">
    <property type="protein sequence ID" value="MDF3836811.1"/>
    <property type="molecule type" value="Genomic_DNA"/>
</dbReference>
<dbReference type="InterPro" id="IPR014737">
    <property type="entry name" value="Transposase_Tn5-like_C"/>
</dbReference>
<feature type="domain" description="Transposase Tn5-like N-terminal" evidence="1">
    <location>
        <begin position="12"/>
        <end position="70"/>
    </location>
</feature>
<proteinExistence type="predicted"/>
<dbReference type="Pfam" id="PF14706">
    <property type="entry name" value="Tnp_DNA_bind"/>
    <property type="match status" value="1"/>
</dbReference>
<evidence type="ECO:0000259" key="1">
    <source>
        <dbReference type="Pfam" id="PF14706"/>
    </source>
</evidence>
<dbReference type="PANTHER" id="PTHR37319:SF1">
    <property type="entry name" value="TRANSPOSASE TN5 DIMERISATION DOMAIN-CONTAINING PROTEIN"/>
    <property type="match status" value="1"/>
</dbReference>
<dbReference type="InterPro" id="IPR054836">
    <property type="entry name" value="Tn5_transposase"/>
</dbReference>
<accession>A0ABT6AW06</accession>
<dbReference type="PANTHER" id="PTHR37319">
    <property type="entry name" value="TRANSPOSASE"/>
    <property type="match status" value="1"/>
</dbReference>
<dbReference type="InterPro" id="IPR038215">
    <property type="entry name" value="TN5-like_N_sf"/>
</dbReference>
<dbReference type="InterPro" id="IPR014735">
    <property type="entry name" value="Transposase_Tn5-like_N"/>
</dbReference>
<dbReference type="SUPFAM" id="SSF53098">
    <property type="entry name" value="Ribonuclease H-like"/>
    <property type="match status" value="1"/>
</dbReference>
<keyword evidence="3" id="KW-1185">Reference proteome</keyword>
<dbReference type="RefSeq" id="WP_276267169.1">
    <property type="nucleotide sequence ID" value="NZ_JARJLM010000464.1"/>
</dbReference>
<comment type="caution">
    <text evidence="2">The sequence shown here is derived from an EMBL/GenBank/DDBJ whole genome shotgun (WGS) entry which is preliminary data.</text>
</comment>
<dbReference type="Proteomes" id="UP001216674">
    <property type="component" value="Unassembled WGS sequence"/>
</dbReference>
<evidence type="ECO:0000313" key="2">
    <source>
        <dbReference type="EMBL" id="MDF3836811.1"/>
    </source>
</evidence>
<dbReference type="Gene3D" id="1.10.740.10">
    <property type="entry name" value="Transferase Inhibitor Protein From Tn5, Chain"/>
    <property type="match status" value="1"/>
</dbReference>
<protein>
    <submittedName>
        <fullName evidence="2">IS4 family transposase</fullName>
    </submittedName>
</protein>
<dbReference type="InterPro" id="IPR047768">
    <property type="entry name" value="Tn5p-like"/>
</dbReference>
<dbReference type="Gene3D" id="1.10.246.40">
    <property type="entry name" value="Tn5 transposase, domain 1"/>
    <property type="match status" value="1"/>
</dbReference>
<evidence type="ECO:0000313" key="3">
    <source>
        <dbReference type="Proteomes" id="UP001216674"/>
    </source>
</evidence>
<dbReference type="NCBIfam" id="NF033590">
    <property type="entry name" value="transpos_IS4_3"/>
    <property type="match status" value="1"/>
</dbReference>
<sequence>MTNGGKKQSEDESWLDQEIAGSEFRDVRFRKRFGLLLERFWKGMGQTIPLACQDWANTKAAYRFMDNERVSEQHILSGHFEATAQRFSTTDGPILVLQDTTTFSYEREHPELIGYASNTLTAAERYGRDKASSQCGILMHSSLAVTPQGLPLGLTAIKFWSRKEFKDTAALRSKVNFTRIPIEKKESFRWIENLRQSTSRLGDPDLCVHIGDRESDIFELLCAACELGTHFLVRTCTNRLAGDGELTVADEMSEARVKGLRRIEFCDSKGRPQQALLEIRYRRITILPPVSKQRHYPALRLTVIHATERSEPAGRPRIEWTPVTDLSVNSRVDAIEKIDWYAMRRKIETFHKNLKSGCKAEESQLRTACRLTNLIAIFCILAWRVFWLTEINRSAPEAPPGVALTETEVALLDQLVKDTARTAQAPALSRSLIKLAQLGGYLARANDPPPGNKVIWCGMHRLIDIELGYCLGREKCG</sequence>
<name>A0ABT6AW06_9BURK</name>
<organism evidence="2 3">
    <name type="scientific">Cupriavidus basilensis</name>
    <dbReference type="NCBI Taxonomy" id="68895"/>
    <lineage>
        <taxon>Bacteria</taxon>
        <taxon>Pseudomonadati</taxon>
        <taxon>Pseudomonadota</taxon>
        <taxon>Betaproteobacteria</taxon>
        <taxon>Burkholderiales</taxon>
        <taxon>Burkholderiaceae</taxon>
        <taxon>Cupriavidus</taxon>
    </lineage>
</organism>
<dbReference type="Gene3D" id="3.90.350.10">
    <property type="entry name" value="Transposase Inhibitor Protein From Tn5, Chain A, domain 1"/>
    <property type="match status" value="1"/>
</dbReference>
<reference evidence="2 3" key="1">
    <citation type="submission" date="2023-03" db="EMBL/GenBank/DDBJ databases">
        <title>Draft assemblies of triclosan tolerant bacteria isolated from returned activated sludge.</title>
        <authorList>
            <person name="Van Hamelsveld S."/>
        </authorList>
    </citation>
    <scope>NUCLEOTIDE SEQUENCE [LARGE SCALE GENOMIC DNA]</scope>
    <source>
        <strain evidence="2 3">GW210010_S58</strain>
    </source>
</reference>
<gene>
    <name evidence="2" type="ORF">P3W85_28225</name>
</gene>
<dbReference type="InterPro" id="IPR012337">
    <property type="entry name" value="RNaseH-like_sf"/>
</dbReference>